<feature type="domain" description="HTH merR-type" evidence="2">
    <location>
        <begin position="4"/>
        <end position="73"/>
    </location>
</feature>
<name>A0A0R1JZG3_9LACO</name>
<dbReference type="InterPro" id="IPR047057">
    <property type="entry name" value="MerR_fam"/>
</dbReference>
<dbReference type="CDD" id="cd01109">
    <property type="entry name" value="HTH_YyaN"/>
    <property type="match status" value="1"/>
</dbReference>
<keyword evidence="4" id="KW-1185">Reference proteome</keyword>
<dbReference type="SMART" id="SM00422">
    <property type="entry name" value="HTH_MERR"/>
    <property type="match status" value="1"/>
</dbReference>
<evidence type="ECO:0000313" key="4">
    <source>
        <dbReference type="Proteomes" id="UP000051162"/>
    </source>
</evidence>
<dbReference type="AlphaFoldDB" id="A0A0R1JZG3"/>
<evidence type="ECO:0000256" key="1">
    <source>
        <dbReference type="ARBA" id="ARBA00023125"/>
    </source>
</evidence>
<keyword evidence="1" id="KW-0238">DNA-binding</keyword>
<comment type="caution">
    <text evidence="3">The sequence shown here is derived from an EMBL/GenBank/DDBJ whole genome shotgun (WGS) entry which is preliminary data.</text>
</comment>
<sequence length="150" mass="16812">MSTTYTIGQVSTALNIPSSTLRYYDKLHFLPHLKKSASGIRQFDQADIDTIRIIECLKLAGLSIKEIQQFTQMLAEGDASLAKRQQFFHQIRQNFIQKLTQMQQTLAVLDFKCAYYDQAAADGTEALVQKNMSLSSVIPDQPALPTNSPV</sequence>
<dbReference type="PROSITE" id="PS50937">
    <property type="entry name" value="HTH_MERR_2"/>
    <property type="match status" value="1"/>
</dbReference>
<reference evidence="3 4" key="1">
    <citation type="journal article" date="2015" name="Genome Announc.">
        <title>Expanding the biotechnology potential of lactobacilli through comparative genomics of 213 strains and associated genera.</title>
        <authorList>
            <person name="Sun Z."/>
            <person name="Harris H.M."/>
            <person name="McCann A."/>
            <person name="Guo C."/>
            <person name="Argimon S."/>
            <person name="Zhang W."/>
            <person name="Yang X."/>
            <person name="Jeffery I.B."/>
            <person name="Cooney J.C."/>
            <person name="Kagawa T.F."/>
            <person name="Liu W."/>
            <person name="Song Y."/>
            <person name="Salvetti E."/>
            <person name="Wrobel A."/>
            <person name="Rasinkangas P."/>
            <person name="Parkhill J."/>
            <person name="Rea M.C."/>
            <person name="O'Sullivan O."/>
            <person name="Ritari J."/>
            <person name="Douillard F.P."/>
            <person name="Paul Ross R."/>
            <person name="Yang R."/>
            <person name="Briner A.E."/>
            <person name="Felis G.E."/>
            <person name="de Vos W.M."/>
            <person name="Barrangou R."/>
            <person name="Klaenhammer T.R."/>
            <person name="Caufield P.W."/>
            <person name="Cui Y."/>
            <person name="Zhang H."/>
            <person name="O'Toole P.W."/>
        </authorList>
    </citation>
    <scope>NUCLEOTIDE SEQUENCE [LARGE SCALE GENOMIC DNA]</scope>
    <source>
        <strain evidence="3 4">DSM 19117</strain>
    </source>
</reference>
<dbReference type="InterPro" id="IPR009061">
    <property type="entry name" value="DNA-bd_dom_put_sf"/>
</dbReference>
<dbReference type="Pfam" id="PF13411">
    <property type="entry name" value="MerR_1"/>
    <property type="match status" value="1"/>
</dbReference>
<protein>
    <recommendedName>
        <fullName evidence="2">HTH merR-type domain-containing protein</fullName>
    </recommendedName>
</protein>
<accession>A0A0R1JZG3</accession>
<dbReference type="GO" id="GO:0003700">
    <property type="term" value="F:DNA-binding transcription factor activity"/>
    <property type="evidence" value="ECO:0007669"/>
    <property type="project" value="InterPro"/>
</dbReference>
<dbReference type="EMBL" id="AZDT01000021">
    <property type="protein sequence ID" value="KRK76296.1"/>
    <property type="molecule type" value="Genomic_DNA"/>
</dbReference>
<dbReference type="PANTHER" id="PTHR30204">
    <property type="entry name" value="REDOX-CYCLING DRUG-SENSING TRANSCRIPTIONAL ACTIVATOR SOXR"/>
    <property type="match status" value="1"/>
</dbReference>
<dbReference type="Gene3D" id="1.10.1660.10">
    <property type="match status" value="1"/>
</dbReference>
<dbReference type="STRING" id="1423773.FD30_GL001468"/>
<proteinExistence type="predicted"/>
<dbReference type="RefSeq" id="WP_056944037.1">
    <property type="nucleotide sequence ID" value="NZ_AZDT01000021.1"/>
</dbReference>
<dbReference type="SUPFAM" id="SSF46955">
    <property type="entry name" value="Putative DNA-binding domain"/>
    <property type="match status" value="1"/>
</dbReference>
<evidence type="ECO:0000259" key="2">
    <source>
        <dbReference type="PROSITE" id="PS50937"/>
    </source>
</evidence>
<dbReference type="PANTHER" id="PTHR30204:SF98">
    <property type="entry name" value="HTH-TYPE TRANSCRIPTIONAL REGULATOR ADHR"/>
    <property type="match status" value="1"/>
</dbReference>
<dbReference type="PATRIC" id="fig|1423773.3.peg.1505"/>
<dbReference type="GeneID" id="84781953"/>
<dbReference type="InterPro" id="IPR000551">
    <property type="entry name" value="MerR-type_HTH_dom"/>
</dbReference>
<evidence type="ECO:0000313" key="3">
    <source>
        <dbReference type="EMBL" id="KRK76296.1"/>
    </source>
</evidence>
<dbReference type="GO" id="GO:0003677">
    <property type="term" value="F:DNA binding"/>
    <property type="evidence" value="ECO:0007669"/>
    <property type="project" value="UniProtKB-KW"/>
</dbReference>
<gene>
    <name evidence="3" type="ORF">FD30_GL001468</name>
</gene>
<dbReference type="Proteomes" id="UP000051162">
    <property type="component" value="Unassembled WGS sequence"/>
</dbReference>
<dbReference type="OrthoDB" id="9811174at2"/>
<organism evidence="3 4">
    <name type="scientific">Levilactobacillus namurensis DSM 19117</name>
    <dbReference type="NCBI Taxonomy" id="1423773"/>
    <lineage>
        <taxon>Bacteria</taxon>
        <taxon>Bacillati</taxon>
        <taxon>Bacillota</taxon>
        <taxon>Bacilli</taxon>
        <taxon>Lactobacillales</taxon>
        <taxon>Lactobacillaceae</taxon>
        <taxon>Levilactobacillus</taxon>
    </lineage>
</organism>